<organism evidence="1 2">
    <name type="scientific">Sphaerosporella brunnea</name>
    <dbReference type="NCBI Taxonomy" id="1250544"/>
    <lineage>
        <taxon>Eukaryota</taxon>
        <taxon>Fungi</taxon>
        <taxon>Dikarya</taxon>
        <taxon>Ascomycota</taxon>
        <taxon>Pezizomycotina</taxon>
        <taxon>Pezizomycetes</taxon>
        <taxon>Pezizales</taxon>
        <taxon>Pyronemataceae</taxon>
        <taxon>Sphaerosporella</taxon>
    </lineage>
</organism>
<reference evidence="1 2" key="1">
    <citation type="submission" date="2019-09" db="EMBL/GenBank/DDBJ databases">
        <title>Draft genome of the ectomycorrhizal ascomycete Sphaerosporella brunnea.</title>
        <authorList>
            <consortium name="DOE Joint Genome Institute"/>
            <person name="Benucci G.M."/>
            <person name="Marozzi G."/>
            <person name="Antonielli L."/>
            <person name="Sanchez S."/>
            <person name="Marco P."/>
            <person name="Wang X."/>
            <person name="Falini L.B."/>
            <person name="Barry K."/>
            <person name="Haridas S."/>
            <person name="Lipzen A."/>
            <person name="Labutti K."/>
            <person name="Grigoriev I.V."/>
            <person name="Murat C."/>
            <person name="Martin F."/>
            <person name="Albertini E."/>
            <person name="Donnini D."/>
            <person name="Bonito G."/>
        </authorList>
    </citation>
    <scope>NUCLEOTIDE SEQUENCE [LARGE SCALE GENOMIC DNA]</scope>
    <source>
        <strain evidence="1 2">Sb_GMNB300</strain>
    </source>
</reference>
<dbReference type="OrthoDB" id="10586933at2759"/>
<dbReference type="Proteomes" id="UP000326924">
    <property type="component" value="Unassembled WGS sequence"/>
</dbReference>
<proteinExistence type="predicted"/>
<evidence type="ECO:0000313" key="2">
    <source>
        <dbReference type="Proteomes" id="UP000326924"/>
    </source>
</evidence>
<dbReference type="InterPro" id="IPR021838">
    <property type="entry name" value="DUF3431"/>
</dbReference>
<accession>A0A5J5EDE5</accession>
<keyword evidence="2" id="KW-1185">Reference proteome</keyword>
<evidence type="ECO:0000313" key="1">
    <source>
        <dbReference type="EMBL" id="KAA8893414.1"/>
    </source>
</evidence>
<gene>
    <name evidence="1" type="ORF">FN846DRAFT_1005100</name>
</gene>
<dbReference type="Pfam" id="PF11913">
    <property type="entry name" value="DUF3431"/>
    <property type="match status" value="1"/>
</dbReference>
<sequence>MSSGSEHSSQIASWQPFNTVPATEILDPQYEGVVPDGMRSAFKKELDVRYGAKWHEDGYWAAATPSAFDRIVFDEAKLHHDKIKWGCTSCGAKFGTRKDREEHDLTCAGKYNATPQETKLPTMAEEGEPRIELCVVPVSTKDWLLHLWWLPALAEEPKVKRIVIYSSMAYDTKLENGVQLMDSYRINTGRYLLHMVSDVLNQEAAKNMLLCCSGNPFEYLGPGYQPKELLEEAFQARSGALTTFRGAKMWCFTRPGHGVHPPIAGDLRSFEAVWDEIFRLLGRTYHPPKFLAHPGGNAFAIPIADIFQKNTDNGLKDLWNLFQKYLDRKNSHETHPCAKQILGLCWGSIFGDRGLYMPETPDPTGKIHIHSSYVPKCHLTMRPYKSTFYLEMPAIPSVGIVVATKKSNLKIDRRLSVHPNVREVTYVIFSEAPSVLNSEMVERAGDATMLAYLRYITFNYNHLPDLLLFIEHNDTMDLGAIYEQTNIVDAVLSPDYTHGDSKLFIPEGVFIEGLEFESWPEPSEAHYAQTMYECIAEVFGLEQKQRVTIGSLSAATFAVNSSQIIKHDKSCYLKLMDIIAERGFSPSMRALANRFWGVILDDAYFVRRNDNSTPNNLPEKTNNGRAVQPERAENPVATYRYNPAAGPSDLVAVYHNCY</sequence>
<protein>
    <submittedName>
        <fullName evidence="1">Uncharacterized protein</fullName>
    </submittedName>
</protein>
<comment type="caution">
    <text evidence="1">The sequence shown here is derived from an EMBL/GenBank/DDBJ whole genome shotgun (WGS) entry which is preliminary data.</text>
</comment>
<dbReference type="AlphaFoldDB" id="A0A5J5EDE5"/>
<dbReference type="EMBL" id="VXIS01000447">
    <property type="protein sequence ID" value="KAA8893414.1"/>
    <property type="molecule type" value="Genomic_DNA"/>
</dbReference>
<name>A0A5J5EDE5_9PEZI</name>
<dbReference type="InParanoid" id="A0A5J5EDE5"/>